<dbReference type="Proteomes" id="UP000030764">
    <property type="component" value="Unassembled WGS sequence"/>
</dbReference>
<organism evidence="2">
    <name type="scientific">Trichuris suis</name>
    <name type="common">pig whipworm</name>
    <dbReference type="NCBI Taxonomy" id="68888"/>
    <lineage>
        <taxon>Eukaryota</taxon>
        <taxon>Metazoa</taxon>
        <taxon>Ecdysozoa</taxon>
        <taxon>Nematoda</taxon>
        <taxon>Enoplea</taxon>
        <taxon>Dorylaimia</taxon>
        <taxon>Trichinellida</taxon>
        <taxon>Trichuridae</taxon>
        <taxon>Trichuris</taxon>
    </lineage>
</organism>
<evidence type="ECO:0000313" key="1">
    <source>
        <dbReference type="EMBL" id="KFD56586.1"/>
    </source>
</evidence>
<reference evidence="2 3" key="1">
    <citation type="journal article" date="2014" name="Nat. Genet.">
        <title>Genome and transcriptome of the porcine whipworm Trichuris suis.</title>
        <authorList>
            <person name="Jex A.R."/>
            <person name="Nejsum P."/>
            <person name="Schwarz E.M."/>
            <person name="Hu L."/>
            <person name="Young N.D."/>
            <person name="Hall R.S."/>
            <person name="Korhonen P.K."/>
            <person name="Liao S."/>
            <person name="Thamsborg S."/>
            <person name="Xia J."/>
            <person name="Xu P."/>
            <person name="Wang S."/>
            <person name="Scheerlinck J.P."/>
            <person name="Hofmann A."/>
            <person name="Sternberg P.W."/>
            <person name="Wang J."/>
            <person name="Gasser R.B."/>
        </authorList>
    </citation>
    <scope>NUCLEOTIDE SEQUENCE [LARGE SCALE GENOMIC DNA]</scope>
    <source>
        <strain evidence="2">DCEP-RM93F</strain>
        <strain evidence="1">DCEP-RM93M</strain>
    </source>
</reference>
<gene>
    <name evidence="1" type="ORF">M513_02690</name>
    <name evidence="2" type="ORF">M514_02690</name>
</gene>
<dbReference type="Proteomes" id="UP000030758">
    <property type="component" value="Unassembled WGS sequence"/>
</dbReference>
<name>A0A085NNR6_9BILA</name>
<sequence length="82" mass="9481">MNRQCARCETTLLRLCAKQRLSKSWAMWFVIPLSHRLLLPAGYLQRKVSTYCSLKYVHTNKRVLSFGTLVGKLAEIDVPRNT</sequence>
<evidence type="ECO:0000313" key="2">
    <source>
        <dbReference type="EMBL" id="KFD71112.1"/>
    </source>
</evidence>
<dbReference type="AlphaFoldDB" id="A0A085NNR6"/>
<feature type="non-terminal residue" evidence="2">
    <location>
        <position position="82"/>
    </location>
</feature>
<protein>
    <submittedName>
        <fullName evidence="2">Uncharacterized protein</fullName>
    </submittedName>
</protein>
<dbReference type="EMBL" id="KL367484">
    <property type="protein sequence ID" value="KFD71112.1"/>
    <property type="molecule type" value="Genomic_DNA"/>
</dbReference>
<dbReference type="EMBL" id="KL363193">
    <property type="protein sequence ID" value="KFD56586.1"/>
    <property type="molecule type" value="Genomic_DNA"/>
</dbReference>
<keyword evidence="3" id="KW-1185">Reference proteome</keyword>
<accession>A0A085NNR6</accession>
<proteinExistence type="predicted"/>
<evidence type="ECO:0000313" key="3">
    <source>
        <dbReference type="Proteomes" id="UP000030764"/>
    </source>
</evidence>